<dbReference type="GO" id="GO:0003978">
    <property type="term" value="F:UDP-glucose 4-epimerase activity"/>
    <property type="evidence" value="ECO:0007669"/>
    <property type="project" value="UniProtKB-EC"/>
</dbReference>
<feature type="domain" description="NAD-dependent epimerase/dehydratase" evidence="2">
    <location>
        <begin position="4"/>
        <end position="261"/>
    </location>
</feature>
<dbReference type="EC" id="5.1.3.2" evidence="3"/>
<proteinExistence type="predicted"/>
<dbReference type="InterPro" id="IPR036291">
    <property type="entry name" value="NAD(P)-bd_dom_sf"/>
</dbReference>
<evidence type="ECO:0000259" key="2">
    <source>
        <dbReference type="Pfam" id="PF01370"/>
    </source>
</evidence>
<evidence type="ECO:0000313" key="4">
    <source>
        <dbReference type="Proteomes" id="UP000064893"/>
    </source>
</evidence>
<dbReference type="InterPro" id="IPR001509">
    <property type="entry name" value="Epimerase_deHydtase"/>
</dbReference>
<sequence>MSRVLITGAAGFIGFHLTKKLMNKGFEITGIDEINDYYEPKLKRDRLQQLGIQNAKPGTWVSNPDGNLNFIQASTYDKDIVEDIFDKYDFDYVIHLAAQAGVRNSIDNPYKYTQSNIEGFLPILEACRHKTPKHLIFASSSSIYGNNTKIPFEESDAVDHPISLYAATKKANELMAHTYSHLYNIPVTGLRFFTVYGPWGRPDMAYFKFAKAIFEGNEIEIFNNGDLKRDFTYIDDITEGIEKLLDKPSEDSPTYDIFNIGNSHPVKLMDFISTLEQELGKEAKKVYKPMQPGDVYKTYASTEKLNKKTGYQPATNLKEGLSVFAEWFLNYYHYK</sequence>
<keyword evidence="1" id="KW-0520">NAD</keyword>
<dbReference type="RefSeq" id="WP_057951843.1">
    <property type="nucleotide sequence ID" value="NZ_CP013118.1"/>
</dbReference>
<keyword evidence="3" id="KW-0413">Isomerase</keyword>
<dbReference type="OrthoDB" id="9801785at2"/>
<dbReference type="Pfam" id="PF01370">
    <property type="entry name" value="Epimerase"/>
    <property type="match status" value="1"/>
</dbReference>
<gene>
    <name evidence="3" type="primary">galE_1</name>
    <name evidence="3" type="ORF">L21SP5_00608</name>
</gene>
<dbReference type="STRING" id="1307839.L21SP5_00608"/>
<accession>A0A0S2HW66</accession>
<keyword evidence="4" id="KW-1185">Reference proteome</keyword>
<dbReference type="Gene3D" id="3.40.50.720">
    <property type="entry name" value="NAD(P)-binding Rossmann-like Domain"/>
    <property type="match status" value="1"/>
</dbReference>
<evidence type="ECO:0000256" key="1">
    <source>
        <dbReference type="ARBA" id="ARBA00023027"/>
    </source>
</evidence>
<organism evidence="3 4">
    <name type="scientific">Salinivirga cyanobacteriivorans</name>
    <dbReference type="NCBI Taxonomy" id="1307839"/>
    <lineage>
        <taxon>Bacteria</taxon>
        <taxon>Pseudomonadati</taxon>
        <taxon>Bacteroidota</taxon>
        <taxon>Bacteroidia</taxon>
        <taxon>Bacteroidales</taxon>
        <taxon>Salinivirgaceae</taxon>
        <taxon>Salinivirga</taxon>
    </lineage>
</organism>
<dbReference type="Proteomes" id="UP000064893">
    <property type="component" value="Chromosome"/>
</dbReference>
<dbReference type="KEGG" id="blq:L21SP5_00608"/>
<dbReference type="AlphaFoldDB" id="A0A0S2HW66"/>
<protein>
    <submittedName>
        <fullName evidence="3">UDP-glucose 4-epimerase</fullName>
        <ecNumber evidence="3">5.1.3.2</ecNumber>
    </submittedName>
</protein>
<dbReference type="PANTHER" id="PTHR43574">
    <property type="entry name" value="EPIMERASE-RELATED"/>
    <property type="match status" value="1"/>
</dbReference>
<dbReference type="SUPFAM" id="SSF51735">
    <property type="entry name" value="NAD(P)-binding Rossmann-fold domains"/>
    <property type="match status" value="1"/>
</dbReference>
<reference evidence="3 4" key="1">
    <citation type="submission" date="2015-11" db="EMBL/GenBank/DDBJ databases">
        <title>Description and complete genome sequence of a novel strain predominating in hypersaline microbial mats and representing a new family of the Bacteriodetes phylum.</title>
        <authorList>
            <person name="Spring S."/>
            <person name="Bunk B."/>
            <person name="Sproer C."/>
            <person name="Klenk H.-P."/>
        </authorList>
    </citation>
    <scope>NUCLEOTIDE SEQUENCE [LARGE SCALE GENOMIC DNA]</scope>
    <source>
        <strain evidence="3 4">L21-Spi-D4</strain>
    </source>
</reference>
<name>A0A0S2HW66_9BACT</name>
<dbReference type="PRINTS" id="PR01713">
    <property type="entry name" value="NUCEPIMERASE"/>
</dbReference>
<dbReference type="EMBL" id="CP013118">
    <property type="protein sequence ID" value="ALO14280.1"/>
    <property type="molecule type" value="Genomic_DNA"/>
</dbReference>
<evidence type="ECO:0000313" key="3">
    <source>
        <dbReference type="EMBL" id="ALO14280.1"/>
    </source>
</evidence>